<comment type="caution">
    <text evidence="3">Lacks conserved residue(s) required for the propagation of feature annotation.</text>
</comment>
<evidence type="ECO:0000313" key="5">
    <source>
        <dbReference type="Proteomes" id="UP000186002"/>
    </source>
</evidence>
<comment type="subcellular location">
    <subcellularLocation>
        <location evidence="3">Cytoplasm</location>
    </subcellularLocation>
</comment>
<dbReference type="Proteomes" id="UP000186002">
    <property type="component" value="Unassembled WGS sequence"/>
</dbReference>
<dbReference type="STRING" id="735517.SAMN05444272_2423"/>
<dbReference type="GO" id="GO:0097163">
    <property type="term" value="F:sulfur carrier activity"/>
    <property type="evidence" value="ECO:0007669"/>
    <property type="project" value="UniProtKB-UniRule"/>
</dbReference>
<organism evidence="4 5">
    <name type="scientific">Roseibium suaedae</name>
    <dbReference type="NCBI Taxonomy" id="735517"/>
    <lineage>
        <taxon>Bacteria</taxon>
        <taxon>Pseudomonadati</taxon>
        <taxon>Pseudomonadota</taxon>
        <taxon>Alphaproteobacteria</taxon>
        <taxon>Hyphomicrobiales</taxon>
        <taxon>Stappiaceae</taxon>
        <taxon>Roseibium</taxon>
    </lineage>
</organism>
<protein>
    <recommendedName>
        <fullName evidence="3">Sulfur carrier protein FdhD</fullName>
    </recommendedName>
</protein>
<evidence type="ECO:0000256" key="2">
    <source>
        <dbReference type="ARBA" id="ARBA00023150"/>
    </source>
</evidence>
<evidence type="ECO:0000313" key="4">
    <source>
        <dbReference type="EMBL" id="SHM35473.1"/>
    </source>
</evidence>
<dbReference type="InterPro" id="IPR003786">
    <property type="entry name" value="FdhD"/>
</dbReference>
<dbReference type="SUPFAM" id="SSF53927">
    <property type="entry name" value="Cytidine deaminase-like"/>
    <property type="match status" value="1"/>
</dbReference>
<evidence type="ECO:0000256" key="1">
    <source>
        <dbReference type="ARBA" id="ARBA00022490"/>
    </source>
</evidence>
<dbReference type="InterPro" id="IPR016193">
    <property type="entry name" value="Cytidine_deaminase-like"/>
</dbReference>
<dbReference type="EMBL" id="FRBW01000002">
    <property type="protein sequence ID" value="SHM35473.1"/>
    <property type="molecule type" value="Genomic_DNA"/>
</dbReference>
<reference evidence="4 5" key="1">
    <citation type="submission" date="2016-11" db="EMBL/GenBank/DDBJ databases">
        <authorList>
            <person name="Jaros S."/>
            <person name="Januszkiewicz K."/>
            <person name="Wedrychowicz H."/>
        </authorList>
    </citation>
    <scope>NUCLEOTIDE SEQUENCE [LARGE SCALE GENOMIC DNA]</scope>
    <source>
        <strain evidence="4 5">DSM 22153</strain>
    </source>
</reference>
<gene>
    <name evidence="3" type="primary">fdhD</name>
    <name evidence="4" type="ORF">SAMN05444272_2423</name>
</gene>
<dbReference type="HAMAP" id="MF_00187">
    <property type="entry name" value="FdhD"/>
    <property type="match status" value="1"/>
</dbReference>
<keyword evidence="5" id="KW-1185">Reference proteome</keyword>
<proteinExistence type="inferred from homology"/>
<comment type="function">
    <text evidence="3">Required for formate dehydrogenase (FDH) activity. Acts as a sulfur carrier protein that transfers sulfur from IscS to the molybdenum cofactor prior to its insertion into FDH.</text>
</comment>
<dbReference type="GO" id="GO:0016783">
    <property type="term" value="F:sulfurtransferase activity"/>
    <property type="evidence" value="ECO:0007669"/>
    <property type="project" value="InterPro"/>
</dbReference>
<dbReference type="GO" id="GO:0006777">
    <property type="term" value="P:Mo-molybdopterin cofactor biosynthetic process"/>
    <property type="evidence" value="ECO:0007669"/>
    <property type="project" value="UniProtKB-UniRule"/>
</dbReference>
<accession>A0A1M7I4I8</accession>
<keyword evidence="2 3" id="KW-0501">Molybdenum cofactor biosynthesis</keyword>
<feature type="active site" description="Cysteine persulfide intermediate" evidence="3">
    <location>
        <position position="107"/>
    </location>
</feature>
<dbReference type="GO" id="GO:0005737">
    <property type="term" value="C:cytoplasm"/>
    <property type="evidence" value="ECO:0007669"/>
    <property type="project" value="UniProtKB-SubCell"/>
</dbReference>
<dbReference type="RefSeq" id="WP_073013352.1">
    <property type="nucleotide sequence ID" value="NZ_FRBW01000002.1"/>
</dbReference>
<keyword evidence="1 3" id="KW-0963">Cytoplasm</keyword>
<dbReference type="Pfam" id="PF02634">
    <property type="entry name" value="FdhD-NarQ"/>
    <property type="match status" value="1"/>
</dbReference>
<comment type="similarity">
    <text evidence="3">Belongs to the FdhD family.</text>
</comment>
<dbReference type="Gene3D" id="3.10.20.10">
    <property type="match status" value="1"/>
</dbReference>
<dbReference type="AlphaFoldDB" id="A0A1M7I4I8"/>
<dbReference type="PANTHER" id="PTHR30592:SF1">
    <property type="entry name" value="SULFUR CARRIER PROTEIN FDHD"/>
    <property type="match status" value="1"/>
</dbReference>
<evidence type="ECO:0000256" key="3">
    <source>
        <dbReference type="HAMAP-Rule" id="MF_00187"/>
    </source>
</evidence>
<dbReference type="PANTHER" id="PTHR30592">
    <property type="entry name" value="FORMATE DEHYDROGENASE"/>
    <property type="match status" value="1"/>
</dbReference>
<name>A0A1M7I4I8_9HYPH</name>
<dbReference type="Gene3D" id="3.40.140.10">
    <property type="entry name" value="Cytidine Deaminase, domain 2"/>
    <property type="match status" value="1"/>
</dbReference>
<dbReference type="NCBIfam" id="TIGR00129">
    <property type="entry name" value="fdhD_narQ"/>
    <property type="match status" value="1"/>
</dbReference>
<dbReference type="PIRSF" id="PIRSF015626">
    <property type="entry name" value="FdhD"/>
    <property type="match status" value="1"/>
</dbReference>
<sequence>MDRSRRSEGHAYRAGSFQRLTRELACETAVAISYNGSSHAVLMATPSDLEDLALGFTLSEGIARQNQIERIEVVETPLGADVQVWLTEEAADTLAKRRRALAGPVGCGMCGLESIEAAMRHVPDVASTLRLRPGQIVEAVARMERGQELNRLTRAVHAAGFYDPATGSVIVREDAGRHNAMDKLIGSRARTTGGVPAEIFAGGAVVMSSRLSIELVQKAAIAGCGILIAVSAPTSLAVSAAENAGMTLVALARGAEFDIYTRPDRIIDGVMPDVA</sequence>